<proteinExistence type="predicted"/>
<evidence type="ECO:0000313" key="1">
    <source>
        <dbReference type="EMBL" id="JAH76572.1"/>
    </source>
</evidence>
<name>A0A0E9VET4_ANGAN</name>
<sequence>MATKSLPPRKERF</sequence>
<organism evidence="1">
    <name type="scientific">Anguilla anguilla</name>
    <name type="common">European freshwater eel</name>
    <name type="synonym">Muraena anguilla</name>
    <dbReference type="NCBI Taxonomy" id="7936"/>
    <lineage>
        <taxon>Eukaryota</taxon>
        <taxon>Metazoa</taxon>
        <taxon>Chordata</taxon>
        <taxon>Craniata</taxon>
        <taxon>Vertebrata</taxon>
        <taxon>Euteleostomi</taxon>
        <taxon>Actinopterygii</taxon>
        <taxon>Neopterygii</taxon>
        <taxon>Teleostei</taxon>
        <taxon>Anguilliformes</taxon>
        <taxon>Anguillidae</taxon>
        <taxon>Anguilla</taxon>
    </lineage>
</organism>
<dbReference type="EMBL" id="GBXM01032005">
    <property type="protein sequence ID" value="JAH76572.1"/>
    <property type="molecule type" value="Transcribed_RNA"/>
</dbReference>
<reference evidence="1" key="1">
    <citation type="submission" date="2014-11" db="EMBL/GenBank/DDBJ databases">
        <authorList>
            <person name="Amaro Gonzalez C."/>
        </authorList>
    </citation>
    <scope>NUCLEOTIDE SEQUENCE</scope>
</reference>
<reference evidence="1" key="2">
    <citation type="journal article" date="2015" name="Fish Shellfish Immunol.">
        <title>Early steps in the European eel (Anguilla anguilla)-Vibrio vulnificus interaction in the gills: Role of the RtxA13 toxin.</title>
        <authorList>
            <person name="Callol A."/>
            <person name="Pajuelo D."/>
            <person name="Ebbesson L."/>
            <person name="Teles M."/>
            <person name="MacKenzie S."/>
            <person name="Amaro C."/>
        </authorList>
    </citation>
    <scope>NUCLEOTIDE SEQUENCE</scope>
</reference>
<accession>A0A0E9VET4</accession>
<protein>
    <submittedName>
        <fullName evidence="1">Uncharacterized protein</fullName>
    </submittedName>
</protein>